<evidence type="ECO:0000313" key="3">
    <source>
        <dbReference type="Proteomes" id="UP001590950"/>
    </source>
</evidence>
<protein>
    <recommendedName>
        <fullName evidence="4">Mediator of RNA polymerase II transcription subunit 9</fullName>
    </recommendedName>
</protein>
<keyword evidence="3" id="KW-1185">Reference proteome</keyword>
<feature type="region of interest" description="Disordered" evidence="1">
    <location>
        <begin position="87"/>
        <end position="115"/>
    </location>
</feature>
<organism evidence="2 3">
    <name type="scientific">Stereocaulon virgatum</name>
    <dbReference type="NCBI Taxonomy" id="373712"/>
    <lineage>
        <taxon>Eukaryota</taxon>
        <taxon>Fungi</taxon>
        <taxon>Dikarya</taxon>
        <taxon>Ascomycota</taxon>
        <taxon>Pezizomycotina</taxon>
        <taxon>Lecanoromycetes</taxon>
        <taxon>OSLEUM clade</taxon>
        <taxon>Lecanoromycetidae</taxon>
        <taxon>Lecanorales</taxon>
        <taxon>Lecanorineae</taxon>
        <taxon>Stereocaulaceae</taxon>
        <taxon>Stereocaulon</taxon>
    </lineage>
</organism>
<sequence>MPSTPSTPSWVFSYLPNPTPAPKPTTTTTNTSPPSTASTPSFLTSLYKAAISTISTPRLDPDQERLATLQGVKASLEQQIAFRQKAGLSTRDLEREQMGKIDQALRSLEGEKKGE</sequence>
<comment type="caution">
    <text evidence="2">The sequence shown here is derived from an EMBL/GenBank/DDBJ whole genome shotgun (WGS) entry which is preliminary data.</text>
</comment>
<feature type="compositionally biased region" description="Low complexity" evidence="1">
    <location>
        <begin position="24"/>
        <end position="39"/>
    </location>
</feature>
<dbReference type="Proteomes" id="UP001590950">
    <property type="component" value="Unassembled WGS sequence"/>
</dbReference>
<evidence type="ECO:0000256" key="1">
    <source>
        <dbReference type="SAM" id="MobiDB-lite"/>
    </source>
</evidence>
<gene>
    <name evidence="2" type="ORF">N7G274_006653</name>
</gene>
<evidence type="ECO:0000313" key="2">
    <source>
        <dbReference type="EMBL" id="KAL2040674.1"/>
    </source>
</evidence>
<reference evidence="2 3" key="1">
    <citation type="submission" date="2024-09" db="EMBL/GenBank/DDBJ databases">
        <title>Rethinking Asexuality: The Enigmatic Case of Functional Sexual Genes in Lepraria (Stereocaulaceae).</title>
        <authorList>
            <person name="Doellman M."/>
            <person name="Sun Y."/>
            <person name="Barcenas-Pena A."/>
            <person name="Lumbsch H.T."/>
            <person name="Grewe F."/>
        </authorList>
    </citation>
    <scope>NUCLEOTIDE SEQUENCE [LARGE SCALE GENOMIC DNA]</scope>
    <source>
        <strain evidence="2 3">Mercado 3170</strain>
    </source>
</reference>
<feature type="compositionally biased region" description="Polar residues" evidence="1">
    <location>
        <begin position="1"/>
        <end position="10"/>
    </location>
</feature>
<proteinExistence type="predicted"/>
<name>A0ABR4A5B7_9LECA</name>
<accession>A0ABR4A5B7</accession>
<evidence type="ECO:0008006" key="4">
    <source>
        <dbReference type="Google" id="ProtNLM"/>
    </source>
</evidence>
<feature type="region of interest" description="Disordered" evidence="1">
    <location>
        <begin position="1"/>
        <end position="39"/>
    </location>
</feature>
<dbReference type="EMBL" id="JBEFKJ010000020">
    <property type="protein sequence ID" value="KAL2040674.1"/>
    <property type="molecule type" value="Genomic_DNA"/>
</dbReference>